<accession>A0A4Y7TE78</accession>
<feature type="region of interest" description="Disordered" evidence="1">
    <location>
        <begin position="57"/>
        <end position="81"/>
    </location>
</feature>
<evidence type="ECO:0000313" key="2">
    <source>
        <dbReference type="EMBL" id="TEB32475.1"/>
    </source>
</evidence>
<comment type="caution">
    <text evidence="2">The sequence shown here is derived from an EMBL/GenBank/DDBJ whole genome shotgun (WGS) entry which is preliminary data.</text>
</comment>
<dbReference type="AlphaFoldDB" id="A0A4Y7TE78"/>
<keyword evidence="3" id="KW-1185">Reference proteome</keyword>
<reference evidence="2 3" key="1">
    <citation type="journal article" date="2019" name="Nat. Ecol. Evol.">
        <title>Megaphylogeny resolves global patterns of mushroom evolution.</title>
        <authorList>
            <person name="Varga T."/>
            <person name="Krizsan K."/>
            <person name="Foldi C."/>
            <person name="Dima B."/>
            <person name="Sanchez-Garcia M."/>
            <person name="Sanchez-Ramirez S."/>
            <person name="Szollosi G.J."/>
            <person name="Szarkandi J.G."/>
            <person name="Papp V."/>
            <person name="Albert L."/>
            <person name="Andreopoulos W."/>
            <person name="Angelini C."/>
            <person name="Antonin V."/>
            <person name="Barry K.W."/>
            <person name="Bougher N.L."/>
            <person name="Buchanan P."/>
            <person name="Buyck B."/>
            <person name="Bense V."/>
            <person name="Catcheside P."/>
            <person name="Chovatia M."/>
            <person name="Cooper J."/>
            <person name="Damon W."/>
            <person name="Desjardin D."/>
            <person name="Finy P."/>
            <person name="Geml J."/>
            <person name="Haridas S."/>
            <person name="Hughes K."/>
            <person name="Justo A."/>
            <person name="Karasinski D."/>
            <person name="Kautmanova I."/>
            <person name="Kiss B."/>
            <person name="Kocsube S."/>
            <person name="Kotiranta H."/>
            <person name="LaButti K.M."/>
            <person name="Lechner B.E."/>
            <person name="Liimatainen K."/>
            <person name="Lipzen A."/>
            <person name="Lukacs Z."/>
            <person name="Mihaltcheva S."/>
            <person name="Morgado L.N."/>
            <person name="Niskanen T."/>
            <person name="Noordeloos M.E."/>
            <person name="Ohm R.A."/>
            <person name="Ortiz-Santana B."/>
            <person name="Ovrebo C."/>
            <person name="Racz N."/>
            <person name="Riley R."/>
            <person name="Savchenko A."/>
            <person name="Shiryaev A."/>
            <person name="Soop K."/>
            <person name="Spirin V."/>
            <person name="Szebenyi C."/>
            <person name="Tomsovsky M."/>
            <person name="Tulloss R.E."/>
            <person name="Uehling J."/>
            <person name="Grigoriev I.V."/>
            <person name="Vagvolgyi C."/>
            <person name="Papp T."/>
            <person name="Martin F.M."/>
            <person name="Miettinen O."/>
            <person name="Hibbett D.S."/>
            <person name="Nagy L.G."/>
        </authorList>
    </citation>
    <scope>NUCLEOTIDE SEQUENCE [LARGE SCALE GENOMIC DNA]</scope>
    <source>
        <strain evidence="2 3">FP101781</strain>
    </source>
</reference>
<gene>
    <name evidence="2" type="ORF">FA13DRAFT_257644</name>
</gene>
<sequence length="263" mass="28523">MLRPALKASTDERACSAPLPFASSSTLLDSHHVHFPPTPILTSTALTHSPNVYDRAPIRVSPNSCAMPERGDRTYDSEEASPPLAVSPIESYFYPKRPETMASLQAWVLDGRQSVLLQASHEHYDISPAPALVADISSESEDSDQCVSPNPPASPKIPMVSVQGASGSTPYPYSSGLSMDHKGYPFTVEDDNQLAAGHMALPFSLAHRVKQQHSMDLDGSPKRRIKKDRLPAGERTRKLSSSRCLTTLANSCDFASESCLDGF</sequence>
<dbReference type="Proteomes" id="UP000298030">
    <property type="component" value="Unassembled WGS sequence"/>
</dbReference>
<dbReference type="EMBL" id="QPFP01000015">
    <property type="protein sequence ID" value="TEB32475.1"/>
    <property type="molecule type" value="Genomic_DNA"/>
</dbReference>
<proteinExistence type="predicted"/>
<organism evidence="2 3">
    <name type="scientific">Coprinellus micaceus</name>
    <name type="common">Glistening ink-cap mushroom</name>
    <name type="synonym">Coprinus micaceus</name>
    <dbReference type="NCBI Taxonomy" id="71717"/>
    <lineage>
        <taxon>Eukaryota</taxon>
        <taxon>Fungi</taxon>
        <taxon>Dikarya</taxon>
        <taxon>Basidiomycota</taxon>
        <taxon>Agaricomycotina</taxon>
        <taxon>Agaricomycetes</taxon>
        <taxon>Agaricomycetidae</taxon>
        <taxon>Agaricales</taxon>
        <taxon>Agaricineae</taxon>
        <taxon>Psathyrellaceae</taxon>
        <taxon>Coprinellus</taxon>
    </lineage>
</organism>
<evidence type="ECO:0000256" key="1">
    <source>
        <dbReference type="SAM" id="MobiDB-lite"/>
    </source>
</evidence>
<evidence type="ECO:0000313" key="3">
    <source>
        <dbReference type="Proteomes" id="UP000298030"/>
    </source>
</evidence>
<protein>
    <submittedName>
        <fullName evidence="2">Uncharacterized protein</fullName>
    </submittedName>
</protein>
<name>A0A4Y7TE78_COPMI</name>
<feature type="region of interest" description="Disordered" evidence="1">
    <location>
        <begin position="213"/>
        <end position="234"/>
    </location>
</feature>
<dbReference type="OrthoDB" id="3204502at2759"/>